<evidence type="ECO:0000313" key="10">
    <source>
        <dbReference type="EMBL" id="HIU54466.1"/>
    </source>
</evidence>
<feature type="domain" description="3-deoxy-D-manno-octulosonic-acid transferase N-terminal" evidence="9">
    <location>
        <begin position="46"/>
        <end position="206"/>
    </location>
</feature>
<keyword evidence="8" id="KW-0448">Lipopolysaccharide biosynthesis</keyword>
<evidence type="ECO:0000256" key="5">
    <source>
        <dbReference type="ARBA" id="ARBA00031445"/>
    </source>
</evidence>
<dbReference type="InterPro" id="IPR039901">
    <property type="entry name" value="Kdotransferase"/>
</dbReference>
<dbReference type="Proteomes" id="UP000824112">
    <property type="component" value="Unassembled WGS sequence"/>
</dbReference>
<reference evidence="10" key="2">
    <citation type="journal article" date="2021" name="PeerJ">
        <title>Extensive microbial diversity within the chicken gut microbiome revealed by metagenomics and culture.</title>
        <authorList>
            <person name="Gilroy R."/>
            <person name="Ravi A."/>
            <person name="Getino M."/>
            <person name="Pursley I."/>
            <person name="Horton D.L."/>
            <person name="Alikhan N.F."/>
            <person name="Baker D."/>
            <person name="Gharbi K."/>
            <person name="Hall N."/>
            <person name="Watson M."/>
            <person name="Adriaenssens E.M."/>
            <person name="Foster-Nyarko E."/>
            <person name="Jarju S."/>
            <person name="Secka A."/>
            <person name="Antonio M."/>
            <person name="Oren A."/>
            <person name="Chaudhuri R.R."/>
            <person name="La Ragione R."/>
            <person name="Hildebrand F."/>
            <person name="Pallen M.J."/>
        </authorList>
    </citation>
    <scope>NUCLEOTIDE SEQUENCE</scope>
    <source>
        <strain evidence="10">CHK158-818</strain>
    </source>
</reference>
<keyword evidence="8" id="KW-1003">Cell membrane</keyword>
<evidence type="ECO:0000313" key="11">
    <source>
        <dbReference type="Proteomes" id="UP000824112"/>
    </source>
</evidence>
<dbReference type="AlphaFoldDB" id="A0A9D1M687"/>
<evidence type="ECO:0000259" key="9">
    <source>
        <dbReference type="Pfam" id="PF04413"/>
    </source>
</evidence>
<dbReference type="GO" id="GO:0005886">
    <property type="term" value="C:plasma membrane"/>
    <property type="evidence" value="ECO:0007669"/>
    <property type="project" value="UniProtKB-SubCell"/>
</dbReference>
<evidence type="ECO:0000256" key="8">
    <source>
        <dbReference type="RuleBase" id="RU365103"/>
    </source>
</evidence>
<evidence type="ECO:0000256" key="3">
    <source>
        <dbReference type="ARBA" id="ARBA00019077"/>
    </source>
</evidence>
<dbReference type="InterPro" id="IPR007507">
    <property type="entry name" value="Glycos_transf_N"/>
</dbReference>
<accession>A0A9D1M687</accession>
<dbReference type="EC" id="2.4.99.12" evidence="2 8"/>
<evidence type="ECO:0000256" key="2">
    <source>
        <dbReference type="ARBA" id="ARBA00012621"/>
    </source>
</evidence>
<dbReference type="Gene3D" id="3.40.50.11720">
    <property type="entry name" value="3-Deoxy-D-manno-octulosonic-acid transferase, N-terminal domain"/>
    <property type="match status" value="1"/>
</dbReference>
<comment type="caution">
    <text evidence="10">The sequence shown here is derived from an EMBL/GenBank/DDBJ whole genome shotgun (WGS) entry which is preliminary data.</text>
</comment>
<dbReference type="Pfam" id="PF04413">
    <property type="entry name" value="Glycos_transf_N"/>
    <property type="match status" value="1"/>
</dbReference>
<comment type="pathway">
    <text evidence="1 8">Bacterial outer membrane biogenesis; LPS core biosynthesis.</text>
</comment>
<reference evidence="10" key="1">
    <citation type="submission" date="2020-10" db="EMBL/GenBank/DDBJ databases">
        <authorList>
            <person name="Gilroy R."/>
        </authorList>
    </citation>
    <scope>NUCLEOTIDE SEQUENCE</scope>
    <source>
        <strain evidence="10">CHK158-818</strain>
    </source>
</reference>
<keyword evidence="4 8" id="KW-0808">Transferase</keyword>
<dbReference type="SUPFAM" id="SSF53756">
    <property type="entry name" value="UDP-Glycosyltransferase/glycogen phosphorylase"/>
    <property type="match status" value="1"/>
</dbReference>
<dbReference type="EMBL" id="DVNA01000036">
    <property type="protein sequence ID" value="HIU54466.1"/>
    <property type="molecule type" value="Genomic_DNA"/>
</dbReference>
<dbReference type="GO" id="GO:0043842">
    <property type="term" value="F:Kdo transferase activity"/>
    <property type="evidence" value="ECO:0007669"/>
    <property type="project" value="UniProtKB-EC"/>
</dbReference>
<dbReference type="Gene3D" id="3.40.50.2000">
    <property type="entry name" value="Glycogen Phosphorylase B"/>
    <property type="match status" value="1"/>
</dbReference>
<organism evidence="10 11">
    <name type="scientific">Candidatus Gallibacteroides avistercoris</name>
    <dbReference type="NCBI Taxonomy" id="2840833"/>
    <lineage>
        <taxon>Bacteria</taxon>
        <taxon>Pseudomonadati</taxon>
        <taxon>Bacteroidota</taxon>
        <taxon>Bacteroidia</taxon>
        <taxon>Bacteroidales</taxon>
        <taxon>Bacteroidaceae</taxon>
        <taxon>Bacteroidaceae incertae sedis</taxon>
        <taxon>Candidatus Gallibacteroides</taxon>
    </lineage>
</organism>
<dbReference type="GO" id="GO:0009244">
    <property type="term" value="P:lipopolysaccharide core region biosynthetic process"/>
    <property type="evidence" value="ECO:0007669"/>
    <property type="project" value="UniProtKB-UniRule"/>
</dbReference>
<comment type="similarity">
    <text evidence="8">Belongs to the glycosyltransferase group 1 family.</text>
</comment>
<evidence type="ECO:0000256" key="7">
    <source>
        <dbReference type="PIRSR" id="PIRSR639901-1"/>
    </source>
</evidence>
<sequence>MNEIYNFGINCYQYLVSLAAMKNRKARLLKEGQKTIFDYLDKTIVSGERYVWFHASSLGEFEQGRPLIEALKQQRPEQKIIVTFFSPSGYEVRKNYDRADAICYLPFDKPALVKRFLDTVNPSIAIFIKYEFWANYLTELSNRQIPTYIVSAIFRKSQLFFKPFGGFYRTLLTCFDQLYVQDKNSQSLLSSIGIDQVTVCGDTRFDRVLDIARQAKKLPLAEQFVQHAEKTLVAGSSWSKDEDIFIEYFNRHPELKLIIAPHVIDEGHLKEIESKLKRPHLRYTQASPENIAQAECLIIDCFGLLSSLYRYGQIAYVGGGFGVGIHNVPEAAVYGIPVIFGPNYHKFKEACDLIKCGGAFSITGPDAFETIMERLVSSSGFRENSGKAAQRYIADNSGASKVILKDIFGIDLH</sequence>
<comment type="catalytic activity">
    <reaction evidence="6 8">
        <text>lipid IVA (E. coli) + CMP-3-deoxy-beta-D-manno-octulosonate = alpha-Kdo-(2-&gt;6)-lipid IVA (E. coli) + CMP + H(+)</text>
        <dbReference type="Rhea" id="RHEA:28066"/>
        <dbReference type="ChEBI" id="CHEBI:15378"/>
        <dbReference type="ChEBI" id="CHEBI:58603"/>
        <dbReference type="ChEBI" id="CHEBI:60364"/>
        <dbReference type="ChEBI" id="CHEBI:60377"/>
        <dbReference type="ChEBI" id="CHEBI:85987"/>
        <dbReference type="EC" id="2.4.99.12"/>
    </reaction>
</comment>
<protein>
    <recommendedName>
        <fullName evidence="3 8">3-deoxy-D-manno-octulosonic acid transferase</fullName>
        <shortName evidence="8">Kdo transferase</shortName>
        <ecNumber evidence="2 8">2.4.99.12</ecNumber>
    </recommendedName>
    <alternativeName>
        <fullName evidence="5 8">Lipid IV(A) 3-deoxy-D-manno-octulosonic acid transferase</fullName>
    </alternativeName>
</protein>
<keyword evidence="8" id="KW-0472">Membrane</keyword>
<comment type="subcellular location">
    <subcellularLocation>
        <location evidence="8">Cell membrane</location>
    </subcellularLocation>
</comment>
<dbReference type="InterPro" id="IPR038107">
    <property type="entry name" value="Glycos_transf_N_sf"/>
</dbReference>
<proteinExistence type="inferred from homology"/>
<evidence type="ECO:0000256" key="4">
    <source>
        <dbReference type="ARBA" id="ARBA00022679"/>
    </source>
</evidence>
<dbReference type="GO" id="GO:0009245">
    <property type="term" value="P:lipid A biosynthetic process"/>
    <property type="evidence" value="ECO:0007669"/>
    <property type="project" value="TreeGrafter"/>
</dbReference>
<evidence type="ECO:0000256" key="6">
    <source>
        <dbReference type="ARBA" id="ARBA00049183"/>
    </source>
</evidence>
<gene>
    <name evidence="10" type="ORF">IAB03_01510</name>
</gene>
<dbReference type="PANTHER" id="PTHR42755:SF1">
    <property type="entry name" value="3-DEOXY-D-MANNO-OCTULOSONIC ACID TRANSFERASE, MITOCHONDRIAL-RELATED"/>
    <property type="match status" value="1"/>
</dbReference>
<dbReference type="PANTHER" id="PTHR42755">
    <property type="entry name" value="3-DEOXY-MANNO-OCTULOSONATE CYTIDYLYLTRANSFERASE"/>
    <property type="match status" value="1"/>
</dbReference>
<comment type="function">
    <text evidence="8">Involved in lipopolysaccharide (LPS) biosynthesis. Catalyzes the transfer of 3-deoxy-D-manno-octulosonate (Kdo) residue(s) from CMP-Kdo to lipid IV(A), the tetraacyldisaccharide-1,4'-bisphosphate precursor of lipid A.</text>
</comment>
<name>A0A9D1M687_9BACT</name>
<evidence type="ECO:0000256" key="1">
    <source>
        <dbReference type="ARBA" id="ARBA00004713"/>
    </source>
</evidence>
<feature type="active site" description="Proton acceptor" evidence="7">
    <location>
        <position position="60"/>
    </location>
</feature>